<dbReference type="AlphaFoldDB" id="A0A3L6E7D3"/>
<organism evidence="1">
    <name type="scientific">Zea mays</name>
    <name type="common">Maize</name>
    <dbReference type="NCBI Taxonomy" id="4577"/>
    <lineage>
        <taxon>Eukaryota</taxon>
        <taxon>Viridiplantae</taxon>
        <taxon>Streptophyta</taxon>
        <taxon>Embryophyta</taxon>
        <taxon>Tracheophyta</taxon>
        <taxon>Spermatophyta</taxon>
        <taxon>Magnoliopsida</taxon>
        <taxon>Liliopsida</taxon>
        <taxon>Poales</taxon>
        <taxon>Poaceae</taxon>
        <taxon>PACMAD clade</taxon>
        <taxon>Panicoideae</taxon>
        <taxon>Andropogonodae</taxon>
        <taxon>Andropogoneae</taxon>
        <taxon>Tripsacinae</taxon>
        <taxon>Zea</taxon>
    </lineage>
</organism>
<proteinExistence type="predicted"/>
<protein>
    <submittedName>
        <fullName evidence="1">Uncharacterized protein</fullName>
    </submittedName>
</protein>
<name>A0A3L6E7D3_MAIZE</name>
<dbReference type="Proteomes" id="UP000251960">
    <property type="component" value="Chromosome 6"/>
</dbReference>
<reference evidence="1" key="1">
    <citation type="journal article" date="2018" name="Nat. Genet.">
        <title>Extensive intraspecific gene order and gene structural variations between Mo17 and other maize genomes.</title>
        <authorList>
            <person name="Sun S."/>
            <person name="Zhou Y."/>
            <person name="Chen J."/>
            <person name="Shi J."/>
            <person name="Zhao H."/>
            <person name="Zhao H."/>
            <person name="Song W."/>
            <person name="Zhang M."/>
            <person name="Cui Y."/>
            <person name="Dong X."/>
            <person name="Liu H."/>
            <person name="Ma X."/>
            <person name="Jiao Y."/>
            <person name="Wang B."/>
            <person name="Wei X."/>
            <person name="Stein J.C."/>
            <person name="Glaubitz J.C."/>
            <person name="Lu F."/>
            <person name="Yu G."/>
            <person name="Liang C."/>
            <person name="Fengler K."/>
            <person name="Li B."/>
            <person name="Rafalski A."/>
            <person name="Schnable P.S."/>
            <person name="Ware D.H."/>
            <person name="Buckler E.S."/>
            <person name="Lai J."/>
        </authorList>
    </citation>
    <scope>NUCLEOTIDE SEQUENCE [LARGE SCALE GENOMIC DNA]</scope>
    <source>
        <tissue evidence="1">Seedling</tissue>
    </source>
</reference>
<dbReference type="EMBL" id="NCVQ01000007">
    <property type="protein sequence ID" value="PWZ16819.1"/>
    <property type="molecule type" value="Genomic_DNA"/>
</dbReference>
<gene>
    <name evidence="1" type="ORF">Zm00014a_007213</name>
</gene>
<sequence>MHYFNCLLYLENQCRGSGLHMP</sequence>
<evidence type="ECO:0000313" key="1">
    <source>
        <dbReference type="EMBL" id="PWZ16819.1"/>
    </source>
</evidence>
<accession>A0A3L6E7D3</accession>
<comment type="caution">
    <text evidence="1">The sequence shown here is derived from an EMBL/GenBank/DDBJ whole genome shotgun (WGS) entry which is preliminary data.</text>
</comment>